<organism evidence="1 2">
    <name type="scientific">Avena sativa</name>
    <name type="common">Oat</name>
    <dbReference type="NCBI Taxonomy" id="4498"/>
    <lineage>
        <taxon>Eukaryota</taxon>
        <taxon>Viridiplantae</taxon>
        <taxon>Streptophyta</taxon>
        <taxon>Embryophyta</taxon>
        <taxon>Tracheophyta</taxon>
        <taxon>Spermatophyta</taxon>
        <taxon>Magnoliopsida</taxon>
        <taxon>Liliopsida</taxon>
        <taxon>Poales</taxon>
        <taxon>Poaceae</taxon>
        <taxon>BOP clade</taxon>
        <taxon>Pooideae</taxon>
        <taxon>Poodae</taxon>
        <taxon>Poeae</taxon>
        <taxon>Poeae Chloroplast Group 1 (Aveneae type)</taxon>
        <taxon>Aveninae</taxon>
        <taxon>Avena</taxon>
    </lineage>
</organism>
<reference evidence="1" key="2">
    <citation type="submission" date="2025-09" db="UniProtKB">
        <authorList>
            <consortium name="EnsemblPlants"/>
        </authorList>
    </citation>
    <scope>IDENTIFICATION</scope>
</reference>
<name>A0ACD5UK30_AVESA</name>
<keyword evidence="2" id="KW-1185">Reference proteome</keyword>
<accession>A0ACD5UK30</accession>
<reference evidence="1" key="1">
    <citation type="submission" date="2021-05" db="EMBL/GenBank/DDBJ databases">
        <authorList>
            <person name="Scholz U."/>
            <person name="Mascher M."/>
            <person name="Fiebig A."/>
        </authorList>
    </citation>
    <scope>NUCLEOTIDE SEQUENCE [LARGE SCALE GENOMIC DNA]</scope>
</reference>
<dbReference type="Proteomes" id="UP001732700">
    <property type="component" value="Chromosome 2C"/>
</dbReference>
<sequence length="486" mass="53413">MVALTAVAVRRLPKLCRWISTGAASDLPAQSATSGSGLQAFALALNKRLGDKAARSNKNLIFSPVSVYAALSLVAAGARERTLSELLGVLGAPSREDLARSVGVLAEQALADQSQRGGPRVSFACAVWHDKTRPLKPAYSDTAVKEYKAQTCAVDFHQKPGEAGRQINAWVRASTNNLITDIIGPSQLSKMTDLVLANAIYFKGTWHRPFDEEDTEDGKFHRLDGSTVDVPFMQDSRRQRIACHKGFKVLELDYKEGQPLPGQPRRAVYSMCVFLPNARGGLSWLTEMIATDPDFVSKHLPTHTVEVGEFRLPKFKLDFSDGISGILQDLEINHAFHQGKADLYDMVAEEYGPGAFLQEVFHRAVIEVNEDGTEAAAVTACLKGCARGSKQPVLVDFVADHPFVFFVMEKPGEAARQINARVRASTNNLITEIIGPSQLSKMTDLVLANAIYFKGTWHRPFDEEDTEDDKFHHLDGSTVVVPFMQD</sequence>
<proteinExistence type="predicted"/>
<protein>
    <submittedName>
        <fullName evidence="1">Uncharacterized protein</fullName>
    </submittedName>
</protein>
<evidence type="ECO:0000313" key="1">
    <source>
        <dbReference type="EnsemblPlants" id="AVESA.00010b.r2.2CG0269800.1.CDS"/>
    </source>
</evidence>
<dbReference type="EnsemblPlants" id="AVESA.00010b.r2.2CG0269800.1">
    <property type="protein sequence ID" value="AVESA.00010b.r2.2CG0269800.1.CDS"/>
    <property type="gene ID" value="AVESA.00010b.r2.2CG0269800"/>
</dbReference>
<evidence type="ECO:0000313" key="2">
    <source>
        <dbReference type="Proteomes" id="UP001732700"/>
    </source>
</evidence>